<feature type="domain" description="HIT" evidence="2">
    <location>
        <begin position="3"/>
        <end position="105"/>
    </location>
</feature>
<evidence type="ECO:0000259" key="2">
    <source>
        <dbReference type="PROSITE" id="PS51084"/>
    </source>
</evidence>
<sequence length="142" mass="16611">MESDDIFEKFDAEQMKVFETNFWMVVVRHKQITLGSCVAICKRQISSFSDLSADECEDLQRVYSKYEGLCGRAFGAKQFNYLALMMKDPHLHFHMIPRYPEGVHFEGEDWRDESYPKLVSMKHPLVDIEVRKKIRSALAEAI</sequence>
<proteinExistence type="predicted"/>
<dbReference type="AlphaFoldDB" id="A0A1I6HRT8"/>
<dbReference type="InterPro" id="IPR011146">
    <property type="entry name" value="HIT-like"/>
</dbReference>
<protein>
    <submittedName>
        <fullName evidence="3">Diadenosine tetraphosphate (Ap4A) hydrolase</fullName>
    </submittedName>
</protein>
<name>A0A1I6HRT8_9RHOB</name>
<dbReference type="PROSITE" id="PS51084">
    <property type="entry name" value="HIT_2"/>
    <property type="match status" value="1"/>
</dbReference>
<evidence type="ECO:0000313" key="4">
    <source>
        <dbReference type="Proteomes" id="UP000199658"/>
    </source>
</evidence>
<dbReference type="GO" id="GO:0016787">
    <property type="term" value="F:hydrolase activity"/>
    <property type="evidence" value="ECO:0007669"/>
    <property type="project" value="UniProtKB-KW"/>
</dbReference>
<reference evidence="4" key="1">
    <citation type="submission" date="2016-10" db="EMBL/GenBank/DDBJ databases">
        <authorList>
            <person name="Varghese N."/>
            <person name="Submissions S."/>
        </authorList>
    </citation>
    <scope>NUCLEOTIDE SEQUENCE [LARGE SCALE GENOMIC DNA]</scope>
    <source>
        <strain evidence="4">DSM 26921</strain>
    </source>
</reference>
<feature type="short sequence motif" description="Histidine triad motif" evidence="1">
    <location>
        <begin position="90"/>
        <end position="94"/>
    </location>
</feature>
<dbReference type="Proteomes" id="UP000199658">
    <property type="component" value="Unassembled WGS sequence"/>
</dbReference>
<dbReference type="SUPFAM" id="SSF54197">
    <property type="entry name" value="HIT-like"/>
    <property type="match status" value="1"/>
</dbReference>
<accession>A0A1I6HRT8</accession>
<evidence type="ECO:0000313" key="3">
    <source>
        <dbReference type="EMBL" id="SFR57181.1"/>
    </source>
</evidence>
<dbReference type="STRING" id="670154.SAMN04488002_3324"/>
<gene>
    <name evidence="3" type="ORF">SAMN04488002_3324</name>
</gene>
<keyword evidence="3" id="KW-0378">Hydrolase</keyword>
<dbReference type="InterPro" id="IPR036265">
    <property type="entry name" value="HIT-like_sf"/>
</dbReference>
<dbReference type="RefSeq" id="WP_090219034.1">
    <property type="nucleotide sequence ID" value="NZ_FOYO01000001.1"/>
</dbReference>
<keyword evidence="4" id="KW-1185">Reference proteome</keyword>
<dbReference type="OrthoDB" id="9784774at2"/>
<dbReference type="EMBL" id="FOYO01000001">
    <property type="protein sequence ID" value="SFR57181.1"/>
    <property type="molecule type" value="Genomic_DNA"/>
</dbReference>
<evidence type="ECO:0000256" key="1">
    <source>
        <dbReference type="PROSITE-ProRule" id="PRU00464"/>
    </source>
</evidence>
<dbReference type="Gene3D" id="3.30.428.10">
    <property type="entry name" value="HIT-like"/>
    <property type="match status" value="1"/>
</dbReference>
<dbReference type="Pfam" id="PF01230">
    <property type="entry name" value="HIT"/>
    <property type="match status" value="1"/>
</dbReference>
<organism evidence="3 4">
    <name type="scientific">Litoreibacter janthinus</name>
    <dbReference type="NCBI Taxonomy" id="670154"/>
    <lineage>
        <taxon>Bacteria</taxon>
        <taxon>Pseudomonadati</taxon>
        <taxon>Pseudomonadota</taxon>
        <taxon>Alphaproteobacteria</taxon>
        <taxon>Rhodobacterales</taxon>
        <taxon>Roseobacteraceae</taxon>
        <taxon>Litoreibacter</taxon>
    </lineage>
</organism>